<dbReference type="AlphaFoldDB" id="A0A9P6H2D4"/>
<sequence>MSREVAQSLSISDLLSALNKKFGWECSKLRKIPLPLKFFASSLQSEVTNKSEPQQIDSLEATVQDVLRVILSLRNILRPVNRMPPEILSHVARYLIEDEDEDAISIVPLTHVCRYWRESIISTPSNWTLISNKNKDMTAACLQRAKAAPLEITLWMPLDPSFPDIFAPHFQTTQALTVRCMSTFDELTNAFPNFPQSMPTLRSLELFRKDDADWDQSDPFRSFVPALERLQLIGVSLHPSMLRLGTLTEFTIRDSEFNLHLDTLLDFMEGNHSLERATLHVYFVDLSLLDSERKSPMRNQLRYLFINSSDLNDTQALLSNIPLQRGADLHVNLSLFGEYAQLSDFLPDISAAHLSDPPSPTFFQLGHSPDRKRIILDGPGGKLSFSGYPMLEVSFEDLTVLPLANVRGVHLHYRKVDLDTWEPPVFYPSYFPALETLTVDCNADVLDFLSVLLSNSPPSPSLKTIGFLNCDLSEDFMTGLTMFASERRNIPTSTRLHRVQIIHRDGVFPSAASIHRLREHVHIVEARMDDKFSTDLT</sequence>
<evidence type="ECO:0000313" key="2">
    <source>
        <dbReference type="EMBL" id="KAF9777979.1"/>
    </source>
</evidence>
<comment type="caution">
    <text evidence="2">The sequence shown here is derived from an EMBL/GenBank/DDBJ whole genome shotgun (WGS) entry which is preliminary data.</text>
</comment>
<evidence type="ECO:0000259" key="1">
    <source>
        <dbReference type="Pfam" id="PF12937"/>
    </source>
</evidence>
<reference evidence="2" key="2">
    <citation type="submission" date="2020-11" db="EMBL/GenBank/DDBJ databases">
        <authorList>
            <consortium name="DOE Joint Genome Institute"/>
            <person name="Kuo A."/>
            <person name="Miyauchi S."/>
            <person name="Kiss E."/>
            <person name="Drula E."/>
            <person name="Kohler A."/>
            <person name="Sanchez-Garcia M."/>
            <person name="Andreopoulos B."/>
            <person name="Barry K.W."/>
            <person name="Bonito G."/>
            <person name="Buee M."/>
            <person name="Carver A."/>
            <person name="Chen C."/>
            <person name="Cichocki N."/>
            <person name="Clum A."/>
            <person name="Culley D."/>
            <person name="Crous P.W."/>
            <person name="Fauchery L."/>
            <person name="Girlanda M."/>
            <person name="Hayes R."/>
            <person name="Keri Z."/>
            <person name="Labutti K."/>
            <person name="Lipzen A."/>
            <person name="Lombard V."/>
            <person name="Magnuson J."/>
            <person name="Maillard F."/>
            <person name="Morin E."/>
            <person name="Murat C."/>
            <person name="Nolan M."/>
            <person name="Ohm R."/>
            <person name="Pangilinan J."/>
            <person name="Pereira M."/>
            <person name="Perotto S."/>
            <person name="Peter M."/>
            <person name="Riley R."/>
            <person name="Sitrit Y."/>
            <person name="Stielow B."/>
            <person name="Szollosi G."/>
            <person name="Zifcakova L."/>
            <person name="Stursova M."/>
            <person name="Spatafora J.W."/>
            <person name="Tedersoo L."/>
            <person name="Vaario L.-M."/>
            <person name="Yamada A."/>
            <person name="Yan M."/>
            <person name="Wang P."/>
            <person name="Xu J."/>
            <person name="Bruns T."/>
            <person name="Baldrian P."/>
            <person name="Vilgalys R."/>
            <person name="Henrissat B."/>
            <person name="Grigoriev I.V."/>
            <person name="Hibbett D."/>
            <person name="Nagy L.G."/>
            <person name="Martin F.M."/>
        </authorList>
    </citation>
    <scope>NUCLEOTIDE SEQUENCE</scope>
    <source>
        <strain evidence="2">UH-Tt-Lm1</strain>
    </source>
</reference>
<dbReference type="SUPFAM" id="SSF52047">
    <property type="entry name" value="RNI-like"/>
    <property type="match status" value="1"/>
</dbReference>
<proteinExistence type="predicted"/>
<dbReference type="Gene3D" id="1.20.1280.50">
    <property type="match status" value="1"/>
</dbReference>
<organism evidence="2 3">
    <name type="scientific">Thelephora terrestris</name>
    <dbReference type="NCBI Taxonomy" id="56493"/>
    <lineage>
        <taxon>Eukaryota</taxon>
        <taxon>Fungi</taxon>
        <taxon>Dikarya</taxon>
        <taxon>Basidiomycota</taxon>
        <taxon>Agaricomycotina</taxon>
        <taxon>Agaricomycetes</taxon>
        <taxon>Thelephorales</taxon>
        <taxon>Thelephoraceae</taxon>
        <taxon>Thelephora</taxon>
    </lineage>
</organism>
<dbReference type="InterPro" id="IPR036047">
    <property type="entry name" value="F-box-like_dom_sf"/>
</dbReference>
<dbReference type="SUPFAM" id="SSF81383">
    <property type="entry name" value="F-box domain"/>
    <property type="match status" value="1"/>
</dbReference>
<feature type="domain" description="F-box" evidence="1">
    <location>
        <begin position="81"/>
        <end position="128"/>
    </location>
</feature>
<reference evidence="2" key="1">
    <citation type="journal article" date="2020" name="Nat. Commun.">
        <title>Large-scale genome sequencing of mycorrhizal fungi provides insights into the early evolution of symbiotic traits.</title>
        <authorList>
            <person name="Miyauchi S."/>
            <person name="Kiss E."/>
            <person name="Kuo A."/>
            <person name="Drula E."/>
            <person name="Kohler A."/>
            <person name="Sanchez-Garcia M."/>
            <person name="Morin E."/>
            <person name="Andreopoulos B."/>
            <person name="Barry K.W."/>
            <person name="Bonito G."/>
            <person name="Buee M."/>
            <person name="Carver A."/>
            <person name="Chen C."/>
            <person name="Cichocki N."/>
            <person name="Clum A."/>
            <person name="Culley D."/>
            <person name="Crous P.W."/>
            <person name="Fauchery L."/>
            <person name="Girlanda M."/>
            <person name="Hayes R.D."/>
            <person name="Keri Z."/>
            <person name="LaButti K."/>
            <person name="Lipzen A."/>
            <person name="Lombard V."/>
            <person name="Magnuson J."/>
            <person name="Maillard F."/>
            <person name="Murat C."/>
            <person name="Nolan M."/>
            <person name="Ohm R.A."/>
            <person name="Pangilinan J."/>
            <person name="Pereira M.F."/>
            <person name="Perotto S."/>
            <person name="Peter M."/>
            <person name="Pfister S."/>
            <person name="Riley R."/>
            <person name="Sitrit Y."/>
            <person name="Stielow J.B."/>
            <person name="Szollosi G."/>
            <person name="Zifcakova L."/>
            <person name="Stursova M."/>
            <person name="Spatafora J.W."/>
            <person name="Tedersoo L."/>
            <person name="Vaario L.M."/>
            <person name="Yamada A."/>
            <person name="Yan M."/>
            <person name="Wang P."/>
            <person name="Xu J."/>
            <person name="Bruns T."/>
            <person name="Baldrian P."/>
            <person name="Vilgalys R."/>
            <person name="Dunand C."/>
            <person name="Henrissat B."/>
            <person name="Grigoriev I.V."/>
            <person name="Hibbett D."/>
            <person name="Nagy L.G."/>
            <person name="Martin F.M."/>
        </authorList>
    </citation>
    <scope>NUCLEOTIDE SEQUENCE</scope>
    <source>
        <strain evidence="2">UH-Tt-Lm1</strain>
    </source>
</reference>
<gene>
    <name evidence="2" type="ORF">BJ322DRAFT_1175971</name>
</gene>
<dbReference type="OrthoDB" id="3051796at2759"/>
<dbReference type="Proteomes" id="UP000736335">
    <property type="component" value="Unassembled WGS sequence"/>
</dbReference>
<dbReference type="InterPro" id="IPR001810">
    <property type="entry name" value="F-box_dom"/>
</dbReference>
<name>A0A9P6H2D4_9AGAM</name>
<evidence type="ECO:0000313" key="3">
    <source>
        <dbReference type="Proteomes" id="UP000736335"/>
    </source>
</evidence>
<dbReference type="Pfam" id="PF12937">
    <property type="entry name" value="F-box-like"/>
    <property type="match status" value="1"/>
</dbReference>
<keyword evidence="3" id="KW-1185">Reference proteome</keyword>
<dbReference type="EMBL" id="WIUZ02000025">
    <property type="protein sequence ID" value="KAF9777979.1"/>
    <property type="molecule type" value="Genomic_DNA"/>
</dbReference>
<accession>A0A9P6H2D4</accession>
<protein>
    <recommendedName>
        <fullName evidence="1">F-box domain-containing protein</fullName>
    </recommendedName>
</protein>